<organism evidence="5 6">
    <name type="scientific">Thermasporomyces composti</name>
    <dbReference type="NCBI Taxonomy" id="696763"/>
    <lineage>
        <taxon>Bacteria</taxon>
        <taxon>Bacillati</taxon>
        <taxon>Actinomycetota</taxon>
        <taxon>Actinomycetes</taxon>
        <taxon>Propionibacteriales</taxon>
        <taxon>Nocardioidaceae</taxon>
        <taxon>Thermasporomyces</taxon>
    </lineage>
</organism>
<dbReference type="PROSITE" id="PS50995">
    <property type="entry name" value="HTH_MARR_2"/>
    <property type="match status" value="1"/>
</dbReference>
<dbReference type="GO" id="GO:0003677">
    <property type="term" value="F:DNA binding"/>
    <property type="evidence" value="ECO:0007669"/>
    <property type="project" value="UniProtKB-KW"/>
</dbReference>
<keyword evidence="2" id="KW-0238">DNA-binding</keyword>
<dbReference type="InterPro" id="IPR039422">
    <property type="entry name" value="MarR/SlyA-like"/>
</dbReference>
<dbReference type="OrthoDB" id="3296622at2"/>
<evidence type="ECO:0000256" key="3">
    <source>
        <dbReference type="ARBA" id="ARBA00023163"/>
    </source>
</evidence>
<dbReference type="InterPro" id="IPR036388">
    <property type="entry name" value="WH-like_DNA-bd_sf"/>
</dbReference>
<reference evidence="5 6" key="1">
    <citation type="submission" date="2018-08" db="EMBL/GenBank/DDBJ databases">
        <title>Sequencing the genomes of 1000 actinobacteria strains.</title>
        <authorList>
            <person name="Klenk H.-P."/>
        </authorList>
    </citation>
    <scope>NUCLEOTIDE SEQUENCE [LARGE SCALE GENOMIC DNA]</scope>
    <source>
        <strain evidence="5 6">DSM 22891</strain>
    </source>
</reference>
<dbReference type="SMART" id="SM00347">
    <property type="entry name" value="HTH_MARR"/>
    <property type="match status" value="1"/>
</dbReference>
<evidence type="ECO:0000313" key="5">
    <source>
        <dbReference type="EMBL" id="REF35372.1"/>
    </source>
</evidence>
<comment type="caution">
    <text evidence="5">The sequence shown here is derived from an EMBL/GenBank/DDBJ whole genome shotgun (WGS) entry which is preliminary data.</text>
</comment>
<dbReference type="Proteomes" id="UP000256485">
    <property type="component" value="Unassembled WGS sequence"/>
</dbReference>
<evidence type="ECO:0000256" key="1">
    <source>
        <dbReference type="ARBA" id="ARBA00023015"/>
    </source>
</evidence>
<gene>
    <name evidence="5" type="ORF">DFJ64_0751</name>
</gene>
<dbReference type="Pfam" id="PF01047">
    <property type="entry name" value="MarR"/>
    <property type="match status" value="1"/>
</dbReference>
<evidence type="ECO:0000313" key="6">
    <source>
        <dbReference type="Proteomes" id="UP000256485"/>
    </source>
</evidence>
<dbReference type="InterPro" id="IPR023187">
    <property type="entry name" value="Tscrpt_reg_MarR-type_CS"/>
</dbReference>
<protein>
    <submittedName>
        <fullName evidence="5">MarR family transcriptional regulator</fullName>
    </submittedName>
</protein>
<keyword evidence="1" id="KW-0805">Transcription regulation</keyword>
<sequence>MARRRPLPFDPIEEAARQWAAHFGPDAALEPMRAVTSLMRVQQIVLRRLDEVLRRHDLTFARYEALVLLSFTRTGALPLGKMGERLQIHPTSVTSIVRRLERDGLVRRLPHPEDGRGVLAEVTPEGRAVVATTTKELVDMRFGLDPLDDESLATIHALLTTIRRDAGDFISREPAS</sequence>
<dbReference type="Gene3D" id="1.10.10.10">
    <property type="entry name" value="Winged helix-like DNA-binding domain superfamily/Winged helix DNA-binding domain"/>
    <property type="match status" value="1"/>
</dbReference>
<dbReference type="PANTHER" id="PTHR33164">
    <property type="entry name" value="TRANSCRIPTIONAL REGULATOR, MARR FAMILY"/>
    <property type="match status" value="1"/>
</dbReference>
<dbReference type="PANTHER" id="PTHR33164:SF101">
    <property type="entry name" value="TRANSCRIPTIONAL REPRESSOR MPRA"/>
    <property type="match status" value="1"/>
</dbReference>
<dbReference type="PROSITE" id="PS01117">
    <property type="entry name" value="HTH_MARR_1"/>
    <property type="match status" value="1"/>
</dbReference>
<dbReference type="AlphaFoldDB" id="A0A3D9V0Q7"/>
<keyword evidence="3" id="KW-0804">Transcription</keyword>
<dbReference type="SUPFAM" id="SSF46785">
    <property type="entry name" value="Winged helix' DNA-binding domain"/>
    <property type="match status" value="1"/>
</dbReference>
<proteinExistence type="predicted"/>
<evidence type="ECO:0000259" key="4">
    <source>
        <dbReference type="PROSITE" id="PS50995"/>
    </source>
</evidence>
<feature type="domain" description="HTH marR-type" evidence="4">
    <location>
        <begin position="31"/>
        <end position="164"/>
    </location>
</feature>
<dbReference type="InterPro" id="IPR036390">
    <property type="entry name" value="WH_DNA-bd_sf"/>
</dbReference>
<dbReference type="RefSeq" id="WP_115849171.1">
    <property type="nucleotide sequence ID" value="NZ_QTUC01000001.1"/>
</dbReference>
<dbReference type="InterPro" id="IPR000835">
    <property type="entry name" value="HTH_MarR-typ"/>
</dbReference>
<evidence type="ECO:0000256" key="2">
    <source>
        <dbReference type="ARBA" id="ARBA00023125"/>
    </source>
</evidence>
<name>A0A3D9V0Q7_THECX</name>
<accession>A0A3D9V0Q7</accession>
<dbReference type="GO" id="GO:0003700">
    <property type="term" value="F:DNA-binding transcription factor activity"/>
    <property type="evidence" value="ECO:0007669"/>
    <property type="project" value="InterPro"/>
</dbReference>
<keyword evidence="6" id="KW-1185">Reference proteome</keyword>
<dbReference type="EMBL" id="QTUC01000001">
    <property type="protein sequence ID" value="REF35372.1"/>
    <property type="molecule type" value="Genomic_DNA"/>
</dbReference>
<dbReference type="GO" id="GO:0006950">
    <property type="term" value="P:response to stress"/>
    <property type="evidence" value="ECO:0007669"/>
    <property type="project" value="TreeGrafter"/>
</dbReference>